<gene>
    <name evidence="1" type="ORF">BGZ97_010679</name>
</gene>
<dbReference type="EMBL" id="JAAAIN010005646">
    <property type="protein sequence ID" value="KAG0273562.1"/>
    <property type="molecule type" value="Genomic_DNA"/>
</dbReference>
<protein>
    <submittedName>
        <fullName evidence="1">Uncharacterized protein</fullName>
    </submittedName>
</protein>
<dbReference type="Proteomes" id="UP000823405">
    <property type="component" value="Unassembled WGS sequence"/>
</dbReference>
<keyword evidence="2" id="KW-1185">Reference proteome</keyword>
<accession>A0A9P6UDI5</accession>
<dbReference type="InterPro" id="IPR029058">
    <property type="entry name" value="AB_hydrolase_fold"/>
</dbReference>
<organism evidence="1 2">
    <name type="scientific">Linnemannia gamsii</name>
    <dbReference type="NCBI Taxonomy" id="64522"/>
    <lineage>
        <taxon>Eukaryota</taxon>
        <taxon>Fungi</taxon>
        <taxon>Fungi incertae sedis</taxon>
        <taxon>Mucoromycota</taxon>
        <taxon>Mortierellomycotina</taxon>
        <taxon>Mortierellomycetes</taxon>
        <taxon>Mortierellales</taxon>
        <taxon>Mortierellaceae</taxon>
        <taxon>Linnemannia</taxon>
    </lineage>
</organism>
<dbReference type="Gene3D" id="3.40.50.1820">
    <property type="entry name" value="alpha/beta hydrolase"/>
    <property type="match status" value="1"/>
</dbReference>
<feature type="non-terminal residue" evidence="1">
    <location>
        <position position="63"/>
    </location>
</feature>
<proteinExistence type="predicted"/>
<sequence length="63" mass="6819">MLHSDKNPPIVTIPGLGVVKGTLDPTGKVAKFLNVPFGIVEERWRPAVKALPWSGIRDATRNG</sequence>
<evidence type="ECO:0000313" key="2">
    <source>
        <dbReference type="Proteomes" id="UP000823405"/>
    </source>
</evidence>
<evidence type="ECO:0000313" key="1">
    <source>
        <dbReference type="EMBL" id="KAG0273562.1"/>
    </source>
</evidence>
<comment type="caution">
    <text evidence="1">The sequence shown here is derived from an EMBL/GenBank/DDBJ whole genome shotgun (WGS) entry which is preliminary data.</text>
</comment>
<dbReference type="SUPFAM" id="SSF53474">
    <property type="entry name" value="alpha/beta-Hydrolases"/>
    <property type="match status" value="1"/>
</dbReference>
<dbReference type="OrthoDB" id="408631at2759"/>
<reference evidence="1" key="1">
    <citation type="journal article" date="2020" name="Fungal Divers.">
        <title>Resolving the Mortierellaceae phylogeny through synthesis of multi-gene phylogenetics and phylogenomics.</title>
        <authorList>
            <person name="Vandepol N."/>
            <person name="Liber J."/>
            <person name="Desiro A."/>
            <person name="Na H."/>
            <person name="Kennedy M."/>
            <person name="Barry K."/>
            <person name="Grigoriev I.V."/>
            <person name="Miller A.N."/>
            <person name="O'Donnell K."/>
            <person name="Stajich J.E."/>
            <person name="Bonito G."/>
        </authorList>
    </citation>
    <scope>NUCLEOTIDE SEQUENCE</scope>
    <source>
        <strain evidence="1">NVP60</strain>
    </source>
</reference>
<name>A0A9P6UDI5_9FUNG</name>
<dbReference type="AlphaFoldDB" id="A0A9P6UDI5"/>